<reference evidence="2 3" key="1">
    <citation type="submission" date="2019-11" db="EMBL/GenBank/DDBJ databases">
        <title>Whole genome sequence of Oryza granulata.</title>
        <authorList>
            <person name="Li W."/>
        </authorList>
    </citation>
    <scope>NUCLEOTIDE SEQUENCE [LARGE SCALE GENOMIC DNA]</scope>
    <source>
        <strain evidence="3">cv. Menghai</strain>
        <tissue evidence="2">Leaf</tissue>
    </source>
</reference>
<sequence>MEKEERWRLLWRSGAEAGDGEMAMWSLGLYSLGRERCRTGGQKGGGGELTWWRRAWSSGQKGGTARTEVGGIRGVQARGAYGCDGQRAM</sequence>
<protein>
    <submittedName>
        <fullName evidence="2">Uncharacterized protein</fullName>
    </submittedName>
</protein>
<evidence type="ECO:0000313" key="3">
    <source>
        <dbReference type="Proteomes" id="UP000479710"/>
    </source>
</evidence>
<dbReference type="EMBL" id="SPHZ02000003">
    <property type="protein sequence ID" value="KAF0928013.1"/>
    <property type="molecule type" value="Genomic_DNA"/>
</dbReference>
<evidence type="ECO:0000313" key="2">
    <source>
        <dbReference type="EMBL" id="KAF0928014.1"/>
    </source>
</evidence>
<dbReference type="Proteomes" id="UP000479710">
    <property type="component" value="Unassembled WGS sequence"/>
</dbReference>
<organism evidence="2 3">
    <name type="scientific">Oryza meyeriana var. granulata</name>
    <dbReference type="NCBI Taxonomy" id="110450"/>
    <lineage>
        <taxon>Eukaryota</taxon>
        <taxon>Viridiplantae</taxon>
        <taxon>Streptophyta</taxon>
        <taxon>Embryophyta</taxon>
        <taxon>Tracheophyta</taxon>
        <taxon>Spermatophyta</taxon>
        <taxon>Magnoliopsida</taxon>
        <taxon>Liliopsida</taxon>
        <taxon>Poales</taxon>
        <taxon>Poaceae</taxon>
        <taxon>BOP clade</taxon>
        <taxon>Oryzoideae</taxon>
        <taxon>Oryzeae</taxon>
        <taxon>Oryzinae</taxon>
        <taxon>Oryza</taxon>
        <taxon>Oryza meyeriana</taxon>
    </lineage>
</organism>
<evidence type="ECO:0000313" key="1">
    <source>
        <dbReference type="EMBL" id="KAF0928013.1"/>
    </source>
</evidence>
<dbReference type="EMBL" id="SPHZ02000003">
    <property type="protein sequence ID" value="KAF0928014.1"/>
    <property type="molecule type" value="Genomic_DNA"/>
</dbReference>
<keyword evidence="3" id="KW-1185">Reference proteome</keyword>
<gene>
    <name evidence="1" type="ORF">E2562_037227</name>
    <name evidence="2" type="ORF">E2562_037228</name>
</gene>
<comment type="caution">
    <text evidence="2">The sequence shown here is derived from an EMBL/GenBank/DDBJ whole genome shotgun (WGS) entry which is preliminary data.</text>
</comment>
<proteinExistence type="predicted"/>
<name>A0A6G1ETR2_9ORYZ</name>
<dbReference type="AlphaFoldDB" id="A0A6G1ETR2"/>
<accession>A0A6G1ETR2</accession>